<dbReference type="GO" id="GO:0005524">
    <property type="term" value="F:ATP binding"/>
    <property type="evidence" value="ECO:0007669"/>
    <property type="project" value="InterPro"/>
</dbReference>
<dbReference type="Gene3D" id="3.40.50.300">
    <property type="entry name" value="P-loop containing nucleotide triphosphate hydrolases"/>
    <property type="match status" value="1"/>
</dbReference>
<dbReference type="Proteomes" id="UP000288623">
    <property type="component" value="Unassembled WGS sequence"/>
</dbReference>
<dbReference type="RefSeq" id="WP_126989232.1">
    <property type="nucleotide sequence ID" value="NZ_JTFC01000007.1"/>
</dbReference>
<dbReference type="InterPro" id="IPR003593">
    <property type="entry name" value="AAA+_ATPase"/>
</dbReference>
<dbReference type="Pfam" id="PF01695">
    <property type="entry name" value="IstB_IS21"/>
    <property type="match status" value="1"/>
</dbReference>
<evidence type="ECO:0000313" key="2">
    <source>
        <dbReference type="EMBL" id="RUS58164.1"/>
    </source>
</evidence>
<evidence type="ECO:0000313" key="3">
    <source>
        <dbReference type="Proteomes" id="UP000288623"/>
    </source>
</evidence>
<comment type="caution">
    <text evidence="2">The sequence shown here is derived from an EMBL/GenBank/DDBJ whole genome shotgun (WGS) entry which is preliminary data.</text>
</comment>
<name>A0A433RY08_9BACL</name>
<dbReference type="Pfam" id="PF07319">
    <property type="entry name" value="DnaI_N"/>
    <property type="match status" value="1"/>
</dbReference>
<accession>A0A433RY08</accession>
<dbReference type="GO" id="GO:0006260">
    <property type="term" value="P:DNA replication"/>
    <property type="evidence" value="ECO:0007669"/>
    <property type="project" value="TreeGrafter"/>
</dbReference>
<dbReference type="AlphaFoldDB" id="A0A433RY08"/>
<proteinExistence type="predicted"/>
<dbReference type="InterPro" id="IPR009928">
    <property type="entry name" value="DnaI_N"/>
</dbReference>
<keyword evidence="3" id="KW-1185">Reference proteome</keyword>
<dbReference type="EMBL" id="JTFC01000007">
    <property type="protein sequence ID" value="RUS58164.1"/>
    <property type="molecule type" value="Genomic_DNA"/>
</dbReference>
<sequence>MEPIKNQIQKKMDGAFEERLAKMQQGVLAHPAIQAFIQQHQLSKTTIERGMNKLFEYTSQQHDCSQCESVALCKNPINGLVPQLIVERGNIDLEYVPCETKRIEDDRRKTASMISSMHMPREVMKATLEDIKVDSEQRLNAYKEAMAFISQTKKDPEHLPHIGLYLHGSFGVGKSFVLAAIANELASMQVRTILVYVPEFLRELKSAIGENSLEEKIDFVKKAPVLMLDDLGAETLTAWTRDEILGTILHYRMAESLPTFISSNLNYEELEQHLARTKGDIDPVKAGRIMERIRTITKSVDMTGENRRSF</sequence>
<dbReference type="SMART" id="SM00382">
    <property type="entry name" value="AAA"/>
    <property type="match status" value="1"/>
</dbReference>
<reference evidence="2 3" key="1">
    <citation type="submission" date="2014-11" db="EMBL/GenBank/DDBJ databases">
        <title>Genome sequence and analysis of novel Kurthia sp.</title>
        <authorList>
            <person name="Lawson J.N."/>
            <person name="Gonzalez J.E."/>
            <person name="Rinauldi L."/>
            <person name="Xuan Z."/>
            <person name="Firman A."/>
            <person name="Shaddox L."/>
            <person name="Trudeau A."/>
            <person name="Shah S."/>
            <person name="Reiman D."/>
        </authorList>
    </citation>
    <scope>NUCLEOTIDE SEQUENCE [LARGE SCALE GENOMIC DNA]</scope>
    <source>
        <strain evidence="2 3">3B1D</strain>
    </source>
</reference>
<evidence type="ECO:0000259" key="1">
    <source>
        <dbReference type="SMART" id="SM00382"/>
    </source>
</evidence>
<organism evidence="2 3">
    <name type="scientific">Candidatus Kurthia intestinigallinarum</name>
    <dbReference type="NCBI Taxonomy" id="1562256"/>
    <lineage>
        <taxon>Bacteria</taxon>
        <taxon>Bacillati</taxon>
        <taxon>Bacillota</taxon>
        <taxon>Bacilli</taxon>
        <taxon>Bacillales</taxon>
        <taxon>Caryophanaceae</taxon>
        <taxon>Kurthia</taxon>
    </lineage>
</organism>
<dbReference type="CDD" id="cd00009">
    <property type="entry name" value="AAA"/>
    <property type="match status" value="1"/>
</dbReference>
<dbReference type="PANTHER" id="PTHR30050">
    <property type="entry name" value="CHROMOSOMAL REPLICATION INITIATOR PROTEIN DNAA"/>
    <property type="match status" value="1"/>
</dbReference>
<dbReference type="NCBIfam" id="NF006505">
    <property type="entry name" value="PRK08939.1"/>
    <property type="match status" value="1"/>
</dbReference>
<feature type="domain" description="AAA+ ATPase" evidence="1">
    <location>
        <begin position="160"/>
        <end position="280"/>
    </location>
</feature>
<gene>
    <name evidence="2" type="ORF">QI30_01740</name>
</gene>
<dbReference type="OrthoDB" id="61127at2"/>
<protein>
    <submittedName>
        <fullName evidence="2">Primosomal protein DnaI</fullName>
    </submittedName>
</protein>
<dbReference type="InterPro" id="IPR027417">
    <property type="entry name" value="P-loop_NTPase"/>
</dbReference>
<dbReference type="InterPro" id="IPR002611">
    <property type="entry name" value="IstB_ATP-bd"/>
</dbReference>
<dbReference type="SUPFAM" id="SSF52540">
    <property type="entry name" value="P-loop containing nucleoside triphosphate hydrolases"/>
    <property type="match status" value="1"/>
</dbReference>
<dbReference type="PANTHER" id="PTHR30050:SF8">
    <property type="entry name" value="PRIMOSOMAL PROTEIN DNAI"/>
    <property type="match status" value="1"/>
</dbReference>